<evidence type="ECO:0000259" key="1">
    <source>
        <dbReference type="Pfam" id="PF08861"/>
    </source>
</evidence>
<dbReference type="EMBL" id="JBHSSL010000032">
    <property type="protein sequence ID" value="MFC6170077.1"/>
    <property type="molecule type" value="Genomic_DNA"/>
</dbReference>
<name>A0ABW1RF11_9LACO</name>
<dbReference type="Proteomes" id="UP001596289">
    <property type="component" value="Unassembled WGS sequence"/>
</dbReference>
<organism evidence="3 4">
    <name type="scientific">Loigolactobacillus jiayinensis</name>
    <dbReference type="NCBI Taxonomy" id="2486016"/>
    <lineage>
        <taxon>Bacteria</taxon>
        <taxon>Bacillati</taxon>
        <taxon>Bacillota</taxon>
        <taxon>Bacilli</taxon>
        <taxon>Lactobacillales</taxon>
        <taxon>Lactobacillaceae</taxon>
        <taxon>Loigolactobacillus</taxon>
    </lineage>
</organism>
<accession>A0ABW1RF11</accession>
<evidence type="ECO:0000259" key="2">
    <source>
        <dbReference type="Pfam" id="PF08862"/>
    </source>
</evidence>
<dbReference type="InterPro" id="IPR014961">
    <property type="entry name" value="DUF1829"/>
</dbReference>
<dbReference type="RefSeq" id="WP_125552865.1">
    <property type="nucleotide sequence ID" value="NZ_JBHSSL010000032.1"/>
</dbReference>
<feature type="domain" description="DUF1829" evidence="2">
    <location>
        <begin position="157"/>
        <end position="246"/>
    </location>
</feature>
<gene>
    <name evidence="3" type="ORF">ACFQGP_05715</name>
</gene>
<protein>
    <submittedName>
        <fullName evidence="3">DUF1828 domain-containing protein</fullName>
    </submittedName>
</protein>
<comment type="caution">
    <text evidence="3">The sequence shown here is derived from an EMBL/GenBank/DDBJ whole genome shotgun (WGS) entry which is preliminary data.</text>
</comment>
<dbReference type="InterPro" id="IPR014960">
    <property type="entry name" value="DUF1828"/>
</dbReference>
<evidence type="ECO:0000313" key="3">
    <source>
        <dbReference type="EMBL" id="MFC6170077.1"/>
    </source>
</evidence>
<reference evidence="4" key="1">
    <citation type="journal article" date="2019" name="Int. J. Syst. Evol. Microbiol.">
        <title>The Global Catalogue of Microorganisms (GCM) 10K type strain sequencing project: providing services to taxonomists for standard genome sequencing and annotation.</title>
        <authorList>
            <consortium name="The Broad Institute Genomics Platform"/>
            <consortium name="The Broad Institute Genome Sequencing Center for Infectious Disease"/>
            <person name="Wu L."/>
            <person name="Ma J."/>
        </authorList>
    </citation>
    <scope>NUCLEOTIDE SEQUENCE [LARGE SCALE GENOMIC DNA]</scope>
    <source>
        <strain evidence="4">CCM 8904</strain>
    </source>
</reference>
<keyword evidence="4" id="KW-1185">Reference proteome</keyword>
<proteinExistence type="predicted"/>
<feature type="domain" description="DUF1828" evidence="1">
    <location>
        <begin position="31"/>
        <end position="119"/>
    </location>
</feature>
<dbReference type="Pfam" id="PF08861">
    <property type="entry name" value="DUF1828"/>
    <property type="match status" value="1"/>
</dbReference>
<sequence>MNTNKMLDDYANWLRTQYKIKSIGAADEITTPFVNSIGDNMRIYVQSLSNNRIQLSDDGITIEDLELSGIDLSDSRKSIINNIKRQFSIDQLDDVLSVSGSVNDFPNMKQRLTSAILKVSDLAYTKKSNIDKMFFEEVYKYFETNDFGGLPHYAVEGKSGVKHNLNYVIPARNDKPFKIIDFQNRITKNDVMIGAYKYRDINDSSEYFSKNIAYSIIYNDSEMNASDTSQKIAYDSGITIYTWSDKKQLLALR</sequence>
<dbReference type="Pfam" id="PF08862">
    <property type="entry name" value="DUF1829"/>
    <property type="match status" value="1"/>
</dbReference>
<evidence type="ECO:0000313" key="4">
    <source>
        <dbReference type="Proteomes" id="UP001596289"/>
    </source>
</evidence>